<gene>
    <name evidence="8" type="ORF">NEMVEDRAFT_v1g210636</name>
</gene>
<evidence type="ECO:0000256" key="3">
    <source>
        <dbReference type="ARBA" id="ARBA00022490"/>
    </source>
</evidence>
<dbReference type="InterPro" id="IPR026099">
    <property type="entry name" value="Odf2-rel"/>
</dbReference>
<dbReference type="eggNOG" id="KOG4177">
    <property type="taxonomic scope" value="Eukaryota"/>
</dbReference>
<evidence type="ECO:0000256" key="2">
    <source>
        <dbReference type="ARBA" id="ARBA00009316"/>
    </source>
</evidence>
<evidence type="ECO:0000256" key="5">
    <source>
        <dbReference type="ARBA" id="ARBA00023212"/>
    </source>
</evidence>
<evidence type="ECO:0000256" key="6">
    <source>
        <dbReference type="PROSITE-ProRule" id="PRU00023"/>
    </source>
</evidence>
<dbReference type="PROSITE" id="PS50088">
    <property type="entry name" value="ANK_REPEAT"/>
    <property type="match status" value="2"/>
</dbReference>
<feature type="repeat" description="ANK" evidence="6">
    <location>
        <begin position="210"/>
        <end position="243"/>
    </location>
</feature>
<dbReference type="Gene3D" id="1.25.40.20">
    <property type="entry name" value="Ankyrin repeat-containing domain"/>
    <property type="match status" value="1"/>
</dbReference>
<dbReference type="InParanoid" id="A7SDL0"/>
<dbReference type="SUPFAM" id="SSF48403">
    <property type="entry name" value="Ankyrin repeat"/>
    <property type="match status" value="1"/>
</dbReference>
<reference evidence="8 9" key="1">
    <citation type="journal article" date="2007" name="Science">
        <title>Sea anemone genome reveals ancestral eumetazoan gene repertoire and genomic organization.</title>
        <authorList>
            <person name="Putnam N.H."/>
            <person name="Srivastava M."/>
            <person name="Hellsten U."/>
            <person name="Dirks B."/>
            <person name="Chapman J."/>
            <person name="Salamov A."/>
            <person name="Terry A."/>
            <person name="Shapiro H."/>
            <person name="Lindquist E."/>
            <person name="Kapitonov V.V."/>
            <person name="Jurka J."/>
            <person name="Genikhovich G."/>
            <person name="Grigoriev I.V."/>
            <person name="Lucas S.M."/>
            <person name="Steele R.E."/>
            <person name="Finnerty J.R."/>
            <person name="Technau U."/>
            <person name="Martindale M.Q."/>
            <person name="Rokhsar D.S."/>
        </authorList>
    </citation>
    <scope>NUCLEOTIDE SEQUENCE [LARGE SCALE GENOMIC DNA]</scope>
    <source>
        <strain evidence="9">CH2 X CH6</strain>
    </source>
</reference>
<keyword evidence="6" id="KW-0040">ANK repeat</keyword>
<dbReference type="Proteomes" id="UP000001593">
    <property type="component" value="Unassembled WGS sequence"/>
</dbReference>
<dbReference type="InterPro" id="IPR036770">
    <property type="entry name" value="Ankyrin_rpt-contain_sf"/>
</dbReference>
<dbReference type="PANTHER" id="PTHR23162:SF10">
    <property type="entry name" value="FI13205P"/>
    <property type="match status" value="1"/>
</dbReference>
<dbReference type="AlphaFoldDB" id="A7SDL0"/>
<accession>A7SDL0</accession>
<name>A7SDL0_NEMVE</name>
<keyword evidence="9" id="KW-1185">Reference proteome</keyword>
<evidence type="ECO:0000313" key="9">
    <source>
        <dbReference type="Proteomes" id="UP000001593"/>
    </source>
</evidence>
<protein>
    <submittedName>
        <fullName evidence="8">Uncharacterized protein</fullName>
    </submittedName>
</protein>
<evidence type="ECO:0000256" key="1">
    <source>
        <dbReference type="ARBA" id="ARBA00004300"/>
    </source>
</evidence>
<sequence>MDLRKSLRVVEKKDEQLDASRRILQDQERELQDYRKELKNSVKENEALRHSLTKTKEDVNISRTELDMVEDERERLIKKLVEMEMDGKAASEQFLKLRDVVRRLKEDKRMSAADTAMLTRQREILLQKLEEFERTNKALRRMLRETQQSEEEHQHLRQQQDVLLRKLTEAETSNEDDGQTPMHIAAYEGDDLMVRTLHGMRARADLKDIEDRTPLLLAAMRGHTTVVDYLLDKARADINARSKEEHQHLRQQQDVLLRKLTEAETSNEEKYQL</sequence>
<proteinExistence type="inferred from homology"/>
<comment type="subcellular location">
    <subcellularLocation>
        <location evidence="1">Cytoplasm</location>
        <location evidence="1">Cytoskeleton</location>
        <location evidence="1">Microtubule organizing center</location>
        <location evidence="1">Centrosome</location>
    </subcellularLocation>
</comment>
<dbReference type="STRING" id="45351.A7SDL0"/>
<dbReference type="Pfam" id="PF12796">
    <property type="entry name" value="Ank_2"/>
    <property type="match status" value="1"/>
</dbReference>
<dbReference type="PhylomeDB" id="A7SDL0"/>
<feature type="coiled-coil region" evidence="7">
    <location>
        <begin position="115"/>
        <end position="159"/>
    </location>
</feature>
<keyword evidence="5" id="KW-0206">Cytoskeleton</keyword>
<comment type="similarity">
    <text evidence="2">Belongs to the ODF2 family.</text>
</comment>
<dbReference type="PROSITE" id="PS50297">
    <property type="entry name" value="ANK_REP_REGION"/>
    <property type="match status" value="2"/>
</dbReference>
<dbReference type="HOGENOM" id="CLU_1020473_0_0_1"/>
<dbReference type="SMART" id="SM00248">
    <property type="entry name" value="ANK"/>
    <property type="match status" value="2"/>
</dbReference>
<organism evidence="8 9">
    <name type="scientific">Nematostella vectensis</name>
    <name type="common">Starlet sea anemone</name>
    <dbReference type="NCBI Taxonomy" id="45351"/>
    <lineage>
        <taxon>Eukaryota</taxon>
        <taxon>Metazoa</taxon>
        <taxon>Cnidaria</taxon>
        <taxon>Anthozoa</taxon>
        <taxon>Hexacorallia</taxon>
        <taxon>Actiniaria</taxon>
        <taxon>Edwardsiidae</taxon>
        <taxon>Nematostella</taxon>
    </lineage>
</organism>
<evidence type="ECO:0000313" key="8">
    <source>
        <dbReference type="EMBL" id="EDO38180.1"/>
    </source>
</evidence>
<dbReference type="InterPro" id="IPR002110">
    <property type="entry name" value="Ankyrin_rpt"/>
</dbReference>
<evidence type="ECO:0000256" key="4">
    <source>
        <dbReference type="ARBA" id="ARBA00023054"/>
    </source>
</evidence>
<keyword evidence="4 7" id="KW-0175">Coiled coil</keyword>
<dbReference type="PANTHER" id="PTHR23162">
    <property type="entry name" value="OUTER DENSE FIBER OF SPERM TAILS 2"/>
    <property type="match status" value="1"/>
</dbReference>
<feature type="coiled-coil region" evidence="7">
    <location>
        <begin position="10"/>
        <end position="86"/>
    </location>
</feature>
<feature type="repeat" description="ANK" evidence="6">
    <location>
        <begin position="177"/>
        <end position="209"/>
    </location>
</feature>
<evidence type="ECO:0000256" key="7">
    <source>
        <dbReference type="SAM" id="Coils"/>
    </source>
</evidence>
<keyword evidence="3" id="KW-0963">Cytoplasm</keyword>
<dbReference type="EMBL" id="DS469631">
    <property type="protein sequence ID" value="EDO38180.1"/>
    <property type="molecule type" value="Genomic_DNA"/>
</dbReference>
<dbReference type="GO" id="GO:0005813">
    <property type="term" value="C:centrosome"/>
    <property type="evidence" value="ECO:0007669"/>
    <property type="project" value="UniProtKB-SubCell"/>
</dbReference>